<dbReference type="InterPro" id="IPR038884">
    <property type="entry name" value="CFAP61"/>
</dbReference>
<comment type="caution">
    <text evidence="2">The sequence shown here is derived from an EMBL/GenBank/DDBJ whole genome shotgun (WGS) entry which is preliminary data.</text>
</comment>
<reference evidence="2" key="1">
    <citation type="submission" date="2021-02" db="EMBL/GenBank/DDBJ databases">
        <authorList>
            <person name="Dougan E. K."/>
            <person name="Rhodes N."/>
            <person name="Thang M."/>
            <person name="Chan C."/>
        </authorList>
    </citation>
    <scope>NUCLEOTIDE SEQUENCE</scope>
</reference>
<evidence type="ECO:0000259" key="1">
    <source>
        <dbReference type="Pfam" id="PF16092"/>
    </source>
</evidence>
<protein>
    <submittedName>
        <fullName evidence="2">CFAP61 protein</fullName>
    </submittedName>
</protein>
<feature type="domain" description="Cilia- and flagella-associated protein 61 N-terminal" evidence="1">
    <location>
        <begin position="20"/>
        <end position="120"/>
    </location>
</feature>
<dbReference type="Pfam" id="PF16092">
    <property type="entry name" value="CFAP61_N"/>
    <property type="match status" value="1"/>
</dbReference>
<evidence type="ECO:0000313" key="3">
    <source>
        <dbReference type="Proteomes" id="UP000604046"/>
    </source>
</evidence>
<dbReference type="PANTHER" id="PTHR21178:SF8">
    <property type="entry name" value="CILIA- AND FLAGELLA-ASSOCIATED PROTEIN 61"/>
    <property type="match status" value="1"/>
</dbReference>
<dbReference type="PANTHER" id="PTHR21178">
    <property type="entry name" value="CILIA- AND FLAGELLA-ASSOCIATED PROTEIN 61"/>
    <property type="match status" value="1"/>
</dbReference>
<keyword evidence="3" id="KW-1185">Reference proteome</keyword>
<organism evidence="2 3">
    <name type="scientific">Symbiodinium natans</name>
    <dbReference type="NCBI Taxonomy" id="878477"/>
    <lineage>
        <taxon>Eukaryota</taxon>
        <taxon>Sar</taxon>
        <taxon>Alveolata</taxon>
        <taxon>Dinophyceae</taxon>
        <taxon>Suessiales</taxon>
        <taxon>Symbiodiniaceae</taxon>
        <taxon>Symbiodinium</taxon>
    </lineage>
</organism>
<dbReference type="EMBL" id="CAJNDS010002173">
    <property type="protein sequence ID" value="CAE7359893.1"/>
    <property type="molecule type" value="Genomic_DNA"/>
</dbReference>
<dbReference type="InterPro" id="IPR032151">
    <property type="entry name" value="CFAP61_N"/>
</dbReference>
<dbReference type="AlphaFoldDB" id="A0A812PED0"/>
<dbReference type="OrthoDB" id="441013at2759"/>
<evidence type="ECO:0000313" key="2">
    <source>
        <dbReference type="EMBL" id="CAE7359893.1"/>
    </source>
</evidence>
<dbReference type="Proteomes" id="UP000604046">
    <property type="component" value="Unassembled WGS sequence"/>
</dbReference>
<gene>
    <name evidence="2" type="primary">CFAP61</name>
    <name evidence="2" type="ORF">SNAT2548_LOCUS19308</name>
</gene>
<name>A0A812PED0_9DINO</name>
<proteinExistence type="predicted"/>
<accession>A0A812PED0</accession>
<sequence length="293" mass="32608">MESEELMAMNHWAAPSLEGHPPMVLCCNRSQVIAPLGIRIARVEDHDNLAAVFDAQSEVVTAVYGDFFIAELVEAQNEENRALVAEVDGRAVGLMCLTSDVDINVLAQCFQLDPYDNLLKAPYMKRVRAHARAVLEDGEQASLCSRGDFLQVALGSMDMGALLDSIPQMEDGRINAVQLHGALQMQEFADEVGEVLQEFEKSIMMLFWQVNFLEPMLQENSLLFPQKVNECVQLFQSLDINERKKIAGEVLGKWTEVQDILKLTKEAIAAPEDAEPLEDDASLACCWLGLRKP</sequence>